<name>A0AC35G8Y6_9BILA</name>
<reference evidence="2" key="1">
    <citation type="submission" date="2022-11" db="UniProtKB">
        <authorList>
            <consortium name="WormBaseParasite"/>
        </authorList>
    </citation>
    <scope>IDENTIFICATION</scope>
</reference>
<proteinExistence type="predicted"/>
<accession>A0AC35G8Y6</accession>
<dbReference type="Proteomes" id="UP000887580">
    <property type="component" value="Unplaced"/>
</dbReference>
<evidence type="ECO:0000313" key="1">
    <source>
        <dbReference type="Proteomes" id="UP000887580"/>
    </source>
</evidence>
<evidence type="ECO:0000313" key="2">
    <source>
        <dbReference type="WBParaSite" id="PS1159_v2.g287.t1"/>
    </source>
</evidence>
<protein>
    <submittedName>
        <fullName evidence="2">Uncharacterized protein</fullName>
    </submittedName>
</protein>
<dbReference type="WBParaSite" id="PS1159_v2.g287.t1">
    <property type="protein sequence ID" value="PS1159_v2.g287.t1"/>
    <property type="gene ID" value="PS1159_v2.g287"/>
</dbReference>
<sequence>HRPRHLETVEQPKLSQLQQSSGLKLSGDGTPTKQQQKSKEKVEKPHKQLQPPSTSGIKSSSKSGKRVVRTSKSGEKLFQRNKSKSGSKSGKQNLDSQELFINTISPQNIQKSCGKKNNLSKNLENKKKDGINEEKPKKQKEQPKKSSEPKSSDKGSNKDVQQQKSITPVISNPKEYEAKKLLKFSNQKTSTSKSSDRRKTKSPKKKLDRKSSFSKLSPLKGRKYLDKTKIKSSKKKLSTSKSNSKRRKDISSDLIQKSSDKGSIKNVQQQITPVINDPKEYTTKKPLKSSDQKITKGLKKKSDRKKSNSKSSTEGRKYKSPDKKKNAKSPKKKLERKKSTSKSNSKRRKEKKKEESSSKSSEKRQQKLVVKKSVVVFPMKKKERSLMVNVNEVLRIGSVLERYGLDEQRRKAFEWLAENRNEALKDSPKFAYNLMVAIGDLNISQDLVIKILQIFLQNGSINQKEYHKHFAPLERSTIHISVAQFAHLLNVYGSQYQSSAAEGS</sequence>
<organism evidence="1 2">
    <name type="scientific">Panagrolaimus sp. PS1159</name>
    <dbReference type="NCBI Taxonomy" id="55785"/>
    <lineage>
        <taxon>Eukaryota</taxon>
        <taxon>Metazoa</taxon>
        <taxon>Ecdysozoa</taxon>
        <taxon>Nematoda</taxon>
        <taxon>Chromadorea</taxon>
        <taxon>Rhabditida</taxon>
        <taxon>Tylenchina</taxon>
        <taxon>Panagrolaimomorpha</taxon>
        <taxon>Panagrolaimoidea</taxon>
        <taxon>Panagrolaimidae</taxon>
        <taxon>Panagrolaimus</taxon>
    </lineage>
</organism>